<gene>
    <name evidence="2" type="ORF">OXYTRIMIC_589</name>
</gene>
<evidence type="ECO:0000256" key="1">
    <source>
        <dbReference type="SAM" id="Coils"/>
    </source>
</evidence>
<protein>
    <submittedName>
        <fullName evidence="2">Uncharacterized protein</fullName>
    </submittedName>
</protein>
<keyword evidence="3" id="KW-1185">Reference proteome</keyword>
<dbReference type="AlphaFoldDB" id="A0A073HYN7"/>
<proteinExistence type="predicted"/>
<dbReference type="Proteomes" id="UP000053232">
    <property type="component" value="Unassembled WGS sequence"/>
</dbReference>
<dbReference type="EMBL" id="ARYC01017919">
    <property type="protein sequence ID" value="KEJ82519.1"/>
    <property type="molecule type" value="Genomic_DNA"/>
</dbReference>
<organism evidence="2 3">
    <name type="scientific">Oxytricha trifallax</name>
    <dbReference type="NCBI Taxonomy" id="1172189"/>
    <lineage>
        <taxon>Eukaryota</taxon>
        <taxon>Sar</taxon>
        <taxon>Alveolata</taxon>
        <taxon>Ciliophora</taxon>
        <taxon>Intramacronucleata</taxon>
        <taxon>Spirotrichea</taxon>
        <taxon>Stichotrichia</taxon>
        <taxon>Sporadotrichida</taxon>
        <taxon>Oxytrichidae</taxon>
        <taxon>Oxytrichinae</taxon>
        <taxon>Oxytricha</taxon>
    </lineage>
</organism>
<keyword evidence="1" id="KW-0175">Coiled coil</keyword>
<sequence>MIEFYESYNLNDLRYQKQCEEFSILNEYKHDKYSLIARKKTIQELDWHIMQLNTAEKDPKILKQYKKANLDKYYQEAEQYYENVEKQLQKDLNKIQQTEKRVDQAMDQEKYESLVKRLNNQEQ</sequence>
<evidence type="ECO:0000313" key="3">
    <source>
        <dbReference type="Proteomes" id="UP000053232"/>
    </source>
</evidence>
<comment type="caution">
    <text evidence="2">The sequence shown here is derived from an EMBL/GenBank/DDBJ whole genome shotgun (WGS) entry which is preliminary data.</text>
</comment>
<accession>A0A073HYN7</accession>
<feature type="coiled-coil region" evidence="1">
    <location>
        <begin position="67"/>
        <end position="108"/>
    </location>
</feature>
<name>A0A073HYN7_9SPIT</name>
<reference evidence="3" key="1">
    <citation type="journal article" date="2014" name="Cell">
        <title>The Architecture of a Scrambled Genome Reveals Massive Levels of Genomic Rearrangement during Development.</title>
        <authorList>
            <person name="Chen X."/>
            <person name="Bracht J.R."/>
            <person name="Goldman A.D."/>
            <person name="Dolzhenko E."/>
            <person name="Clay D.M."/>
            <person name="Swart E.C."/>
            <person name="Perlman D.H."/>
            <person name="Doak T.G."/>
            <person name="Stuart A."/>
            <person name="Amemiya C.T."/>
            <person name="Sebra R.P."/>
            <person name="Landweber L.F."/>
        </authorList>
    </citation>
    <scope>NUCLEOTIDE SEQUENCE [LARGE SCALE GENOMIC DNA]</scope>
    <source>
        <strain evidence="3">JRB310</strain>
    </source>
</reference>
<evidence type="ECO:0000313" key="2">
    <source>
        <dbReference type="EMBL" id="KEJ82519.1"/>
    </source>
</evidence>